<name>A0AAE0UA33_SORBR</name>
<accession>A0AAE0UA33</accession>
<dbReference type="AlphaFoldDB" id="A0AAE0UA33"/>
<keyword evidence="2" id="KW-1185">Reference proteome</keyword>
<gene>
    <name evidence="1" type="ORF">B0T20DRAFT_357917</name>
</gene>
<sequence>YIYILLSLKLAINTKFKAILRLLKFYKKIGLFIIDELYCILKWRDFYKEF</sequence>
<organism evidence="1 2">
    <name type="scientific">Sordaria brevicollis</name>
    <dbReference type="NCBI Taxonomy" id="83679"/>
    <lineage>
        <taxon>Eukaryota</taxon>
        <taxon>Fungi</taxon>
        <taxon>Dikarya</taxon>
        <taxon>Ascomycota</taxon>
        <taxon>Pezizomycotina</taxon>
        <taxon>Sordariomycetes</taxon>
        <taxon>Sordariomycetidae</taxon>
        <taxon>Sordariales</taxon>
        <taxon>Sordariaceae</taxon>
        <taxon>Sordaria</taxon>
    </lineage>
</organism>
<protein>
    <submittedName>
        <fullName evidence="1">Uncharacterized protein</fullName>
    </submittedName>
</protein>
<evidence type="ECO:0000313" key="2">
    <source>
        <dbReference type="Proteomes" id="UP001281003"/>
    </source>
</evidence>
<proteinExistence type="predicted"/>
<reference evidence="1" key="1">
    <citation type="journal article" date="2023" name="Mol. Phylogenet. Evol.">
        <title>Genome-scale phylogeny and comparative genomics of the fungal order Sordariales.</title>
        <authorList>
            <person name="Hensen N."/>
            <person name="Bonometti L."/>
            <person name="Westerberg I."/>
            <person name="Brannstrom I.O."/>
            <person name="Guillou S."/>
            <person name="Cros-Aarteil S."/>
            <person name="Calhoun S."/>
            <person name="Haridas S."/>
            <person name="Kuo A."/>
            <person name="Mondo S."/>
            <person name="Pangilinan J."/>
            <person name="Riley R."/>
            <person name="LaButti K."/>
            <person name="Andreopoulos B."/>
            <person name="Lipzen A."/>
            <person name="Chen C."/>
            <person name="Yan M."/>
            <person name="Daum C."/>
            <person name="Ng V."/>
            <person name="Clum A."/>
            <person name="Steindorff A."/>
            <person name="Ohm R.A."/>
            <person name="Martin F."/>
            <person name="Silar P."/>
            <person name="Natvig D.O."/>
            <person name="Lalanne C."/>
            <person name="Gautier V."/>
            <person name="Ament-Velasquez S.L."/>
            <person name="Kruys A."/>
            <person name="Hutchinson M.I."/>
            <person name="Powell A.J."/>
            <person name="Barry K."/>
            <person name="Miller A.N."/>
            <person name="Grigoriev I.V."/>
            <person name="Debuchy R."/>
            <person name="Gladieux P."/>
            <person name="Hiltunen Thoren M."/>
            <person name="Johannesson H."/>
        </authorList>
    </citation>
    <scope>NUCLEOTIDE SEQUENCE</scope>
    <source>
        <strain evidence="1">FGSC 1904</strain>
    </source>
</reference>
<comment type="caution">
    <text evidence="1">The sequence shown here is derived from an EMBL/GenBank/DDBJ whole genome shotgun (WGS) entry which is preliminary data.</text>
</comment>
<evidence type="ECO:0000313" key="1">
    <source>
        <dbReference type="EMBL" id="KAK3396533.1"/>
    </source>
</evidence>
<feature type="non-terminal residue" evidence="1">
    <location>
        <position position="1"/>
    </location>
</feature>
<reference evidence="1" key="2">
    <citation type="submission" date="2023-07" db="EMBL/GenBank/DDBJ databases">
        <authorList>
            <consortium name="Lawrence Berkeley National Laboratory"/>
            <person name="Haridas S."/>
            <person name="Hensen N."/>
            <person name="Bonometti L."/>
            <person name="Westerberg I."/>
            <person name="Brannstrom I.O."/>
            <person name="Guillou S."/>
            <person name="Cros-Aarteil S."/>
            <person name="Calhoun S."/>
            <person name="Kuo A."/>
            <person name="Mondo S."/>
            <person name="Pangilinan J."/>
            <person name="Riley R."/>
            <person name="LaButti K."/>
            <person name="Andreopoulos B."/>
            <person name="Lipzen A."/>
            <person name="Chen C."/>
            <person name="Yanf M."/>
            <person name="Daum C."/>
            <person name="Ng V."/>
            <person name="Clum A."/>
            <person name="Steindorff A."/>
            <person name="Ohm R."/>
            <person name="Martin F."/>
            <person name="Silar P."/>
            <person name="Natvig D."/>
            <person name="Lalanne C."/>
            <person name="Gautier V."/>
            <person name="Ament-velasquez S.L."/>
            <person name="Kruys A."/>
            <person name="Hutchinson M.I."/>
            <person name="Powell A.J."/>
            <person name="Barry K."/>
            <person name="Miller A.N."/>
            <person name="Grigoriev I.V."/>
            <person name="Debuchy R."/>
            <person name="Gladieux P."/>
            <person name="Thoren M.H."/>
            <person name="Johannesson H."/>
        </authorList>
    </citation>
    <scope>NUCLEOTIDE SEQUENCE</scope>
    <source>
        <strain evidence="1">FGSC 1904</strain>
    </source>
</reference>
<dbReference type="EMBL" id="JAUTDP010000009">
    <property type="protein sequence ID" value="KAK3396533.1"/>
    <property type="molecule type" value="Genomic_DNA"/>
</dbReference>
<dbReference type="Proteomes" id="UP001281003">
    <property type="component" value="Unassembled WGS sequence"/>
</dbReference>